<gene>
    <name evidence="2" type="ORF">GS03_02472</name>
</gene>
<dbReference type="KEGG" id="fsn:GS03_02472"/>
<dbReference type="AlphaFoldDB" id="A0A4P7PWV2"/>
<feature type="transmembrane region" description="Helical" evidence="1">
    <location>
        <begin position="81"/>
        <end position="101"/>
    </location>
</feature>
<dbReference type="EMBL" id="CP038810">
    <property type="protein sequence ID" value="QBZ98960.1"/>
    <property type="molecule type" value="Genomic_DNA"/>
</dbReference>
<keyword evidence="1" id="KW-0812">Transmembrane</keyword>
<evidence type="ECO:0000256" key="1">
    <source>
        <dbReference type="SAM" id="Phobius"/>
    </source>
</evidence>
<name>A0A4P7PWV2_9FLAO</name>
<feature type="transmembrane region" description="Helical" evidence="1">
    <location>
        <begin position="172"/>
        <end position="189"/>
    </location>
</feature>
<feature type="transmembrane region" description="Helical" evidence="1">
    <location>
        <begin position="40"/>
        <end position="61"/>
    </location>
</feature>
<accession>A0A4P7PWV2</accession>
<sequence length="219" mass="24628">MVTAKIFIYFVFQSTLKMEKEKYLKDIQDIKDMMSKSTQFISLSGLSGILAGIYALIGAYIVNTLLEKNKYDVVIIEGLTFKLIVLTAFVVLVLSLVTAFIMTKQKAKKLGENVWNASSKRLLINFSIPLFTGGIFALLLLRHSVYGLIAPITLIFYGLACLNASKYTLKDVRYLGITEIILGLIAVEFSGYGLYFWVLGFGICHIVYGAVMYFKYDRN</sequence>
<feature type="transmembrane region" description="Helical" evidence="1">
    <location>
        <begin position="195"/>
        <end position="214"/>
    </location>
</feature>
<evidence type="ECO:0000313" key="2">
    <source>
        <dbReference type="EMBL" id="QBZ98960.1"/>
    </source>
</evidence>
<keyword evidence="1" id="KW-0472">Membrane</keyword>
<proteinExistence type="predicted"/>
<organism evidence="2 3">
    <name type="scientific">Flavobacterium sangjuense</name>
    <dbReference type="NCBI Taxonomy" id="2518177"/>
    <lineage>
        <taxon>Bacteria</taxon>
        <taxon>Pseudomonadati</taxon>
        <taxon>Bacteroidota</taxon>
        <taxon>Flavobacteriia</taxon>
        <taxon>Flavobacteriales</taxon>
        <taxon>Flavobacteriaceae</taxon>
        <taxon>Flavobacterium</taxon>
    </lineage>
</organism>
<keyword evidence="1" id="KW-1133">Transmembrane helix</keyword>
<reference evidence="2 3" key="1">
    <citation type="submission" date="2019-04" db="EMBL/GenBank/DDBJ databases">
        <title>Flavobacterium sp. GS03.</title>
        <authorList>
            <person name="Kim H."/>
        </authorList>
    </citation>
    <scope>NUCLEOTIDE SEQUENCE [LARGE SCALE GENOMIC DNA]</scope>
    <source>
        <strain evidence="2 3">GS03</strain>
    </source>
</reference>
<feature type="transmembrane region" description="Helical" evidence="1">
    <location>
        <begin position="122"/>
        <end position="140"/>
    </location>
</feature>
<dbReference type="Proteomes" id="UP000296862">
    <property type="component" value="Chromosome"/>
</dbReference>
<protein>
    <submittedName>
        <fullName evidence="2">Uncharacterized protein</fullName>
    </submittedName>
</protein>
<evidence type="ECO:0000313" key="3">
    <source>
        <dbReference type="Proteomes" id="UP000296862"/>
    </source>
</evidence>
<keyword evidence="3" id="KW-1185">Reference proteome</keyword>
<feature type="transmembrane region" description="Helical" evidence="1">
    <location>
        <begin position="146"/>
        <end position="165"/>
    </location>
</feature>